<name>A0A841U1B3_9BACL</name>
<feature type="domain" description="Copper amine oxidase-like N-terminal" evidence="2">
    <location>
        <begin position="43"/>
        <end position="89"/>
    </location>
</feature>
<evidence type="ECO:0000313" key="3">
    <source>
        <dbReference type="EMBL" id="MBB6694315.1"/>
    </source>
</evidence>
<organism evidence="3 4">
    <name type="scientific">Cohnella xylanilytica</name>
    <dbReference type="NCBI Taxonomy" id="557555"/>
    <lineage>
        <taxon>Bacteria</taxon>
        <taxon>Bacillati</taxon>
        <taxon>Bacillota</taxon>
        <taxon>Bacilli</taxon>
        <taxon>Bacillales</taxon>
        <taxon>Paenibacillaceae</taxon>
        <taxon>Cohnella</taxon>
    </lineage>
</organism>
<reference evidence="3 4" key="1">
    <citation type="submission" date="2020-08" db="EMBL/GenBank/DDBJ databases">
        <title>Cohnella phylogeny.</title>
        <authorList>
            <person name="Dunlap C."/>
        </authorList>
    </citation>
    <scope>NUCLEOTIDE SEQUENCE [LARGE SCALE GENOMIC DNA]</scope>
    <source>
        <strain evidence="3 4">DSM 25239</strain>
    </source>
</reference>
<dbReference type="RefSeq" id="WP_185138287.1">
    <property type="nucleotide sequence ID" value="NZ_JACJVR010000089.1"/>
</dbReference>
<keyword evidence="1" id="KW-0732">Signal</keyword>
<dbReference type="AlphaFoldDB" id="A0A841U1B3"/>
<dbReference type="InterPro" id="IPR012854">
    <property type="entry name" value="Cu_amine_oxidase-like_N"/>
</dbReference>
<protein>
    <recommendedName>
        <fullName evidence="2">Copper amine oxidase-like N-terminal domain-containing protein</fullName>
    </recommendedName>
</protein>
<sequence>MNKKRWIAIATVAGLLGTTAAAQATGLIQKVSGVLRSDVTVTIDGEKTSLHPIYVNGQAYLPVREEAAALGYELHYDAKNKTIELKTTGEEEAADYIDWMGIVQDVQKLEDGSYKINTIGTGGANWMILTADKDTVVKDAEGKSVPLDELKPGAQILAQYGPIVAMSYPGQSHAASITVQAQRLIQESAILSVKQTDDGWQVQFGETKDGAAQPSLTLNAGKETRLVDAEGQPLSWSDFKEGDQVRAYYGPIMTKSLPPQSPLFYLVKLTKADTLAPAAQQEFRDLAWKQLADESKSHVKTKQEEAAVAIVDAKGAPVLPSTDEQKKKFEELQAAGGKLVTVTYSTDQDELLGPLVAAFDLDSKEFVGYFVRR</sequence>
<dbReference type="EMBL" id="JACJVR010000089">
    <property type="protein sequence ID" value="MBB6694315.1"/>
    <property type="molecule type" value="Genomic_DNA"/>
</dbReference>
<accession>A0A841U1B3</accession>
<keyword evidence="4" id="KW-1185">Reference proteome</keyword>
<comment type="caution">
    <text evidence="3">The sequence shown here is derived from an EMBL/GenBank/DDBJ whole genome shotgun (WGS) entry which is preliminary data.</text>
</comment>
<dbReference type="Pfam" id="PF07833">
    <property type="entry name" value="Cu_amine_oxidN1"/>
    <property type="match status" value="1"/>
</dbReference>
<evidence type="ECO:0000313" key="4">
    <source>
        <dbReference type="Proteomes" id="UP000553776"/>
    </source>
</evidence>
<feature type="signal peptide" evidence="1">
    <location>
        <begin position="1"/>
        <end position="24"/>
    </location>
</feature>
<gene>
    <name evidence="3" type="ORF">H7B90_23245</name>
</gene>
<feature type="chain" id="PRO_5032528675" description="Copper amine oxidase-like N-terminal domain-containing protein" evidence="1">
    <location>
        <begin position="25"/>
        <end position="373"/>
    </location>
</feature>
<evidence type="ECO:0000256" key="1">
    <source>
        <dbReference type="SAM" id="SignalP"/>
    </source>
</evidence>
<proteinExistence type="predicted"/>
<dbReference type="Proteomes" id="UP000553776">
    <property type="component" value="Unassembled WGS sequence"/>
</dbReference>
<evidence type="ECO:0000259" key="2">
    <source>
        <dbReference type="Pfam" id="PF07833"/>
    </source>
</evidence>